<keyword evidence="3 6" id="KW-0812">Transmembrane</keyword>
<dbReference type="Proteomes" id="UP000680750">
    <property type="component" value="Chromosome"/>
</dbReference>
<dbReference type="InterPro" id="IPR020846">
    <property type="entry name" value="MFS_dom"/>
</dbReference>
<feature type="transmembrane region" description="Helical" evidence="6">
    <location>
        <begin position="287"/>
        <end position="305"/>
    </location>
</feature>
<keyword evidence="5 6" id="KW-0472">Membrane</keyword>
<feature type="transmembrane region" description="Helical" evidence="6">
    <location>
        <begin position="223"/>
        <end position="248"/>
    </location>
</feature>
<feature type="transmembrane region" description="Helical" evidence="6">
    <location>
        <begin position="105"/>
        <end position="127"/>
    </location>
</feature>
<feature type="transmembrane region" description="Helical" evidence="6">
    <location>
        <begin position="380"/>
        <end position="398"/>
    </location>
</feature>
<dbReference type="PROSITE" id="PS50850">
    <property type="entry name" value="MFS"/>
    <property type="match status" value="1"/>
</dbReference>
<dbReference type="Pfam" id="PF07690">
    <property type="entry name" value="MFS_1"/>
    <property type="match status" value="1"/>
</dbReference>
<reference evidence="8" key="1">
    <citation type="submission" date="2020-08" db="EMBL/GenBank/DDBJ databases">
        <title>Whole genome shotgun sequence of Actinocatenispora sera NBRC 101916.</title>
        <authorList>
            <person name="Komaki H."/>
            <person name="Tamura T."/>
        </authorList>
    </citation>
    <scope>NUCLEOTIDE SEQUENCE</scope>
    <source>
        <strain evidence="8">NBRC 101916</strain>
    </source>
</reference>
<feature type="transmembrane region" description="Helical" evidence="6">
    <location>
        <begin position="356"/>
        <end position="374"/>
    </location>
</feature>
<comment type="subcellular location">
    <subcellularLocation>
        <location evidence="1">Cell membrane</location>
        <topology evidence="1">Multi-pass membrane protein</topology>
    </subcellularLocation>
</comment>
<evidence type="ECO:0000256" key="1">
    <source>
        <dbReference type="ARBA" id="ARBA00004651"/>
    </source>
</evidence>
<evidence type="ECO:0000256" key="3">
    <source>
        <dbReference type="ARBA" id="ARBA00022692"/>
    </source>
</evidence>
<dbReference type="SUPFAM" id="SSF103473">
    <property type="entry name" value="MFS general substrate transporter"/>
    <property type="match status" value="1"/>
</dbReference>
<evidence type="ECO:0000256" key="5">
    <source>
        <dbReference type="ARBA" id="ARBA00023136"/>
    </source>
</evidence>
<dbReference type="RefSeq" id="WP_035295393.1">
    <property type="nucleotide sequence ID" value="NZ_AP023354.1"/>
</dbReference>
<evidence type="ECO:0000256" key="2">
    <source>
        <dbReference type="ARBA" id="ARBA00022475"/>
    </source>
</evidence>
<sequence>MRASLWRDRDFVRFWFGETISLLGAQISALAIPLTAIDVLGATEGDVGLLRFAQLAPFLFLALVFGVWVDRVHRRPVMIGANLARLACLLALPLLHWAGLLTLPLLIATACLIGVATVAFDVSWMSFVPSLVPEKNRFPEATARINASSSAADVAGPGAAGFLLSVVSAPTALLADAASYLVSIACLAGIRTQEPPVPPTRRRVGQELREGLAWVWANPILRWLAVVGFCVNLSMTAMWTMFLTFGAIDLDLSPGVLGLVFSAASCGGFVGALLAGPLTRRFAIGRLYVVFQTALLSAPILIPLAGGSSPAGMVAVVAGFSISYFGLGVANVIIVSLRQSVTPLWLMGRMTSVFRTLLFGGGAIGGLVAGALSAGLGSHAGLLVVATASLLVVPILPFTPAARLAAYPAVEEVTVDELAARR</sequence>
<keyword evidence="2" id="KW-1003">Cell membrane</keyword>
<keyword evidence="4 6" id="KW-1133">Transmembrane helix</keyword>
<dbReference type="EMBL" id="AP023354">
    <property type="protein sequence ID" value="BCJ30008.1"/>
    <property type="molecule type" value="Genomic_DNA"/>
</dbReference>
<dbReference type="InterPro" id="IPR036259">
    <property type="entry name" value="MFS_trans_sf"/>
</dbReference>
<dbReference type="InterPro" id="IPR011701">
    <property type="entry name" value="MFS"/>
</dbReference>
<dbReference type="PANTHER" id="PTHR23513">
    <property type="entry name" value="INTEGRAL MEMBRANE EFFLUX PROTEIN-RELATED"/>
    <property type="match status" value="1"/>
</dbReference>
<protein>
    <submittedName>
        <fullName evidence="8">MFS transporter</fullName>
    </submittedName>
</protein>
<dbReference type="OrthoDB" id="9815525at2"/>
<dbReference type="CDD" id="cd06173">
    <property type="entry name" value="MFS_MefA_like"/>
    <property type="match status" value="1"/>
</dbReference>
<dbReference type="GO" id="GO:0022857">
    <property type="term" value="F:transmembrane transporter activity"/>
    <property type="evidence" value="ECO:0007669"/>
    <property type="project" value="InterPro"/>
</dbReference>
<evidence type="ECO:0000256" key="6">
    <source>
        <dbReference type="SAM" id="Phobius"/>
    </source>
</evidence>
<name>A0A810L7E4_9ACTN</name>
<evidence type="ECO:0000256" key="4">
    <source>
        <dbReference type="ARBA" id="ARBA00022989"/>
    </source>
</evidence>
<dbReference type="AlphaFoldDB" id="A0A810L7E4"/>
<feature type="transmembrane region" description="Helical" evidence="6">
    <location>
        <begin position="311"/>
        <end position="335"/>
    </location>
</feature>
<keyword evidence="9" id="KW-1185">Reference proteome</keyword>
<feature type="domain" description="Major facilitator superfamily (MFS) profile" evidence="7">
    <location>
        <begin position="220"/>
        <end position="422"/>
    </location>
</feature>
<accession>A0A810L7E4</accession>
<evidence type="ECO:0000313" key="8">
    <source>
        <dbReference type="EMBL" id="BCJ30008.1"/>
    </source>
</evidence>
<dbReference type="KEGG" id="aser:Asera_41160"/>
<gene>
    <name evidence="8" type="ORF">Asera_41160</name>
</gene>
<evidence type="ECO:0000259" key="7">
    <source>
        <dbReference type="PROSITE" id="PS50850"/>
    </source>
</evidence>
<feature type="transmembrane region" description="Helical" evidence="6">
    <location>
        <begin position="81"/>
        <end position="99"/>
    </location>
</feature>
<feature type="transmembrane region" description="Helical" evidence="6">
    <location>
        <begin position="12"/>
        <end position="37"/>
    </location>
</feature>
<proteinExistence type="predicted"/>
<dbReference type="Gene3D" id="1.20.1250.20">
    <property type="entry name" value="MFS general substrate transporter like domains"/>
    <property type="match status" value="1"/>
</dbReference>
<feature type="transmembrane region" description="Helical" evidence="6">
    <location>
        <begin position="254"/>
        <end position="275"/>
    </location>
</feature>
<dbReference type="GO" id="GO:0005886">
    <property type="term" value="C:plasma membrane"/>
    <property type="evidence" value="ECO:0007669"/>
    <property type="project" value="UniProtKB-SubCell"/>
</dbReference>
<evidence type="ECO:0000313" key="9">
    <source>
        <dbReference type="Proteomes" id="UP000680750"/>
    </source>
</evidence>
<dbReference type="PANTHER" id="PTHR23513:SF6">
    <property type="entry name" value="MAJOR FACILITATOR SUPERFAMILY ASSOCIATED DOMAIN-CONTAINING PROTEIN"/>
    <property type="match status" value="1"/>
</dbReference>
<feature type="transmembrane region" description="Helical" evidence="6">
    <location>
        <begin position="49"/>
        <end position="69"/>
    </location>
</feature>
<organism evidence="8 9">
    <name type="scientific">Actinocatenispora sera</name>
    <dbReference type="NCBI Taxonomy" id="390989"/>
    <lineage>
        <taxon>Bacteria</taxon>
        <taxon>Bacillati</taxon>
        <taxon>Actinomycetota</taxon>
        <taxon>Actinomycetes</taxon>
        <taxon>Micromonosporales</taxon>
        <taxon>Micromonosporaceae</taxon>
        <taxon>Actinocatenispora</taxon>
    </lineage>
</organism>